<feature type="domain" description="Tyrosinase copper-binding" evidence="11">
    <location>
        <begin position="185"/>
        <end position="413"/>
    </location>
</feature>
<dbReference type="GO" id="GO:0004097">
    <property type="term" value="F:catechol oxidase activity"/>
    <property type="evidence" value="ECO:0007669"/>
    <property type="project" value="InterPro"/>
</dbReference>
<keyword evidence="4" id="KW-0560">Oxidoreductase</keyword>
<evidence type="ECO:0000259" key="13">
    <source>
        <dbReference type="Pfam" id="PF12143"/>
    </source>
</evidence>
<feature type="binding site" evidence="7">
    <location>
        <position position="194"/>
    </location>
    <ligand>
        <name>Cu cation</name>
        <dbReference type="ChEBI" id="CHEBI:23378"/>
        <label>A</label>
    </ligand>
</feature>
<feature type="domain" description="Polyphenol oxidase central" evidence="12">
    <location>
        <begin position="419"/>
        <end position="468"/>
    </location>
</feature>
<feature type="disulfide bond" evidence="8">
    <location>
        <begin position="110"/>
        <end position="133"/>
    </location>
</feature>
<keyword evidence="3" id="KW-0883">Thioether bond</keyword>
<dbReference type="AlphaFoldDB" id="A0AAV3PS78"/>
<evidence type="ECO:0000256" key="8">
    <source>
        <dbReference type="PIRSR" id="PIRSR000290-2"/>
    </source>
</evidence>
<evidence type="ECO:0000256" key="3">
    <source>
        <dbReference type="ARBA" id="ARBA00022784"/>
    </source>
</evidence>
<sequence>MASLLPTTTPTFPSHFTSSKKPSQILIHGNFKKNNNARHLPIRCTNNNNNNINNNNNPQSSVETLLRKLDRRDILLGLGGFYGAAANIGSSIADTVGTGEPIPYPDLTKCTTAYIQYDPTGQKENVEVPYTCCPPTPTTEIKPYKLPEPSVMRVRPAAHLVDDRYIEKYMKAVQAMKDLPESDPRNFKQQANIHCVYCNFGYPTGVTGDDGNEIRLQVHHSWLFYPFHRWYLYFYERILGKLIDDPTFALPFWNWDTPCGMTMPHMFTTKNSPLDPDNASKPNPLYNEKRNEAHYPPAILDLGLDLSGSKVVTSDIHKVCNNLALVYRSVVNNGFDAVGALGGPYYYGSDLKSDGSLELLHNMAHIFVGKPANKTGNPPTYGEDMGNLYSAGKEPLFYCHHGNVDRMWRIWQDLGGKNFNNKAWLDSQFFFYDEDANPVYVTVKDCLDEKKMGYTYQPVTLPWRLAKPVPKTIKSDVGTTSTSPSVATVFPATLDKVVKALVQRPQISRTEGQKKKKQEILVIDGIQLPLGEFVKFDIFINDDDEKGANLSKAEFAGTFTSLPHGATTSSGHASSTTSFRIGLNEILEDLLCEGDEKIQVTLIPKAGCEMVTVDYIKVDFA</sequence>
<keyword evidence="6 8" id="KW-1015">Disulfide bond</keyword>
<dbReference type="EMBL" id="BAABME010002329">
    <property type="protein sequence ID" value="GAA0154148.1"/>
    <property type="molecule type" value="Genomic_DNA"/>
</dbReference>
<dbReference type="PANTHER" id="PTHR11474">
    <property type="entry name" value="TYROSINASE FAMILY MEMBER"/>
    <property type="match status" value="1"/>
</dbReference>
<evidence type="ECO:0000256" key="7">
    <source>
        <dbReference type="PIRSR" id="PIRSR000290-1"/>
    </source>
</evidence>
<dbReference type="Pfam" id="PF12142">
    <property type="entry name" value="PPO1_DWL"/>
    <property type="match status" value="1"/>
</dbReference>
<evidence type="ECO:0000256" key="10">
    <source>
        <dbReference type="SAM" id="MobiDB-lite"/>
    </source>
</evidence>
<dbReference type="InterPro" id="IPR008922">
    <property type="entry name" value="Di-copper_centre_dom_sf"/>
</dbReference>
<feature type="region of interest" description="Disordered" evidence="10">
    <location>
        <begin position="1"/>
        <end position="20"/>
    </location>
</feature>
<dbReference type="PANTHER" id="PTHR11474:SF123">
    <property type="entry name" value="CATECHOL OXIDASE"/>
    <property type="match status" value="1"/>
</dbReference>
<name>A0AAV3PS78_LITER</name>
<dbReference type="Gene3D" id="1.10.1280.10">
    <property type="entry name" value="Di-copper center containing domain from catechol oxidase"/>
    <property type="match status" value="1"/>
</dbReference>
<evidence type="ECO:0000259" key="11">
    <source>
        <dbReference type="Pfam" id="PF00264"/>
    </source>
</evidence>
<accession>A0AAV3PS78</accession>
<feature type="cross-link" description="2'-(S-cysteinyl)-histidine (Cys-His)" evidence="9">
    <location>
        <begin position="198"/>
        <end position="219"/>
    </location>
</feature>
<protein>
    <recommendedName>
        <fullName evidence="16">Catechol oxidase</fullName>
    </recommendedName>
</protein>
<dbReference type="InterPro" id="IPR002227">
    <property type="entry name" value="Tyrosinase_Cu-bd"/>
</dbReference>
<reference evidence="14 15" key="1">
    <citation type="submission" date="2024-01" db="EMBL/GenBank/DDBJ databases">
        <title>The complete chloroplast genome sequence of Lithospermum erythrorhizon: insights into the phylogenetic relationship among Boraginaceae species and the maternal lineages of purple gromwells.</title>
        <authorList>
            <person name="Okada T."/>
            <person name="Watanabe K."/>
        </authorList>
    </citation>
    <scope>NUCLEOTIDE SEQUENCE [LARGE SCALE GENOMIC DNA]</scope>
</reference>
<dbReference type="Pfam" id="PF12143">
    <property type="entry name" value="PPO1_KFDV"/>
    <property type="match status" value="1"/>
</dbReference>
<proteinExistence type="inferred from homology"/>
<evidence type="ECO:0000256" key="9">
    <source>
        <dbReference type="PIRSR" id="PIRSR000290-3"/>
    </source>
</evidence>
<evidence type="ECO:0000256" key="2">
    <source>
        <dbReference type="ARBA" id="ARBA00022723"/>
    </source>
</evidence>
<dbReference type="InterPro" id="IPR022740">
    <property type="entry name" value="Polyphenol_oxidase_C"/>
</dbReference>
<evidence type="ECO:0000256" key="4">
    <source>
        <dbReference type="ARBA" id="ARBA00023002"/>
    </source>
</evidence>
<feature type="domain" description="Polyphenol oxidase C-terminal" evidence="13">
    <location>
        <begin position="490"/>
        <end position="620"/>
    </location>
</feature>
<dbReference type="InterPro" id="IPR050316">
    <property type="entry name" value="Tyrosinase/Hemocyanin"/>
</dbReference>
<dbReference type="Pfam" id="PF00264">
    <property type="entry name" value="Tyrosinase"/>
    <property type="match status" value="1"/>
</dbReference>
<dbReference type="GO" id="GO:0046872">
    <property type="term" value="F:metal ion binding"/>
    <property type="evidence" value="ECO:0007669"/>
    <property type="project" value="UniProtKB-KW"/>
</dbReference>
<comment type="similarity">
    <text evidence="1">Belongs to the tyrosinase family.</text>
</comment>
<gene>
    <name evidence="14" type="ORF">LIER_12216</name>
</gene>
<feature type="binding site" evidence="7">
    <location>
        <position position="219"/>
    </location>
    <ligand>
        <name>Cu cation</name>
        <dbReference type="ChEBI" id="CHEBI:23378"/>
        <label>A</label>
    </ligand>
</feature>
<dbReference type="SUPFAM" id="SSF48056">
    <property type="entry name" value="Di-copper centre-containing domain"/>
    <property type="match status" value="1"/>
</dbReference>
<feature type="binding site" evidence="7">
    <location>
        <position position="228"/>
    </location>
    <ligand>
        <name>Cu cation</name>
        <dbReference type="ChEBI" id="CHEBI:23378"/>
        <label>A</label>
    </ligand>
</feature>
<comment type="cofactor">
    <cofactor evidence="7">
        <name>Cu(2+)</name>
        <dbReference type="ChEBI" id="CHEBI:29036"/>
    </cofactor>
    <text evidence="7">Binds 2 copper ions per subunit.</text>
</comment>
<feature type="binding site" evidence="7">
    <location>
        <position position="401"/>
    </location>
    <ligand>
        <name>Cu cation</name>
        <dbReference type="ChEBI" id="CHEBI:23378"/>
        <label>B</label>
    </ligand>
</feature>
<evidence type="ECO:0000313" key="14">
    <source>
        <dbReference type="EMBL" id="GAA0154148.1"/>
    </source>
</evidence>
<feature type="disulfide bond" evidence="8">
    <location>
        <begin position="132"/>
        <end position="195"/>
    </location>
</feature>
<keyword evidence="15" id="KW-1185">Reference proteome</keyword>
<evidence type="ECO:0000313" key="15">
    <source>
        <dbReference type="Proteomes" id="UP001454036"/>
    </source>
</evidence>
<organism evidence="14 15">
    <name type="scientific">Lithospermum erythrorhizon</name>
    <name type="common">Purple gromwell</name>
    <name type="synonym">Lithospermum officinale var. erythrorhizon</name>
    <dbReference type="NCBI Taxonomy" id="34254"/>
    <lineage>
        <taxon>Eukaryota</taxon>
        <taxon>Viridiplantae</taxon>
        <taxon>Streptophyta</taxon>
        <taxon>Embryophyta</taxon>
        <taxon>Tracheophyta</taxon>
        <taxon>Spermatophyta</taxon>
        <taxon>Magnoliopsida</taxon>
        <taxon>eudicotyledons</taxon>
        <taxon>Gunneridae</taxon>
        <taxon>Pentapetalae</taxon>
        <taxon>asterids</taxon>
        <taxon>lamiids</taxon>
        <taxon>Boraginales</taxon>
        <taxon>Boraginaceae</taxon>
        <taxon>Boraginoideae</taxon>
        <taxon>Lithospermeae</taxon>
        <taxon>Lithospermum</taxon>
    </lineage>
</organism>
<dbReference type="InterPro" id="IPR022739">
    <property type="entry name" value="Polyphenol_oxidase_cen"/>
</dbReference>
<feature type="binding site" evidence="7">
    <location>
        <position position="365"/>
    </location>
    <ligand>
        <name>Cu cation</name>
        <dbReference type="ChEBI" id="CHEBI:23378"/>
        <label>B</label>
    </ligand>
</feature>
<evidence type="ECO:0000259" key="12">
    <source>
        <dbReference type="Pfam" id="PF12142"/>
    </source>
</evidence>
<evidence type="ECO:0008006" key="16">
    <source>
        <dbReference type="Google" id="ProtNLM"/>
    </source>
</evidence>
<feature type="binding site" evidence="7">
    <location>
        <position position="361"/>
    </location>
    <ligand>
        <name>Cu cation</name>
        <dbReference type="ChEBI" id="CHEBI:23378"/>
        <label>B</label>
    </ligand>
</feature>
<keyword evidence="2 7" id="KW-0479">Metal-binding</keyword>
<evidence type="ECO:0000256" key="6">
    <source>
        <dbReference type="ARBA" id="ARBA00023157"/>
    </source>
</evidence>
<feature type="compositionally biased region" description="Low complexity" evidence="10">
    <location>
        <begin position="1"/>
        <end position="19"/>
    </location>
</feature>
<evidence type="ECO:0000256" key="1">
    <source>
        <dbReference type="ARBA" id="ARBA00009928"/>
    </source>
</evidence>
<dbReference type="GO" id="GO:0046148">
    <property type="term" value="P:pigment biosynthetic process"/>
    <property type="evidence" value="ECO:0007669"/>
    <property type="project" value="InterPro"/>
</dbReference>
<comment type="caution">
    <text evidence="14">The sequence shown here is derived from an EMBL/GenBank/DDBJ whole genome shotgun (WGS) entry which is preliminary data.</text>
</comment>
<dbReference type="PIRSF" id="PIRSF000290">
    <property type="entry name" value="PPO_plant"/>
    <property type="match status" value="1"/>
</dbReference>
<dbReference type="PRINTS" id="PR00092">
    <property type="entry name" value="TYROSINASE"/>
</dbReference>
<evidence type="ECO:0000256" key="5">
    <source>
        <dbReference type="ARBA" id="ARBA00023008"/>
    </source>
</evidence>
<dbReference type="InterPro" id="IPR016213">
    <property type="entry name" value="Polyphenol_oxidase"/>
</dbReference>
<keyword evidence="5 7" id="KW-0186">Copper</keyword>
<dbReference type="Proteomes" id="UP001454036">
    <property type="component" value="Unassembled WGS sequence"/>
</dbReference>